<dbReference type="InterPro" id="IPR050271">
    <property type="entry name" value="UDP-glycosyltransferase"/>
</dbReference>
<evidence type="ECO:0000256" key="1">
    <source>
        <dbReference type="ARBA" id="ARBA00022676"/>
    </source>
</evidence>
<dbReference type="InterPro" id="IPR002213">
    <property type="entry name" value="UDP_glucos_trans"/>
</dbReference>
<organism evidence="4 5">
    <name type="scientific">Mucor saturninus</name>
    <dbReference type="NCBI Taxonomy" id="64648"/>
    <lineage>
        <taxon>Eukaryota</taxon>
        <taxon>Fungi</taxon>
        <taxon>Fungi incertae sedis</taxon>
        <taxon>Mucoromycota</taxon>
        <taxon>Mucoromycotina</taxon>
        <taxon>Mucoromycetes</taxon>
        <taxon>Mucorales</taxon>
        <taxon>Mucorineae</taxon>
        <taxon>Mucoraceae</taxon>
        <taxon>Mucor</taxon>
    </lineage>
</organism>
<name>A0A8H7RB82_9FUNG</name>
<evidence type="ECO:0000256" key="2">
    <source>
        <dbReference type="ARBA" id="ARBA00022679"/>
    </source>
</evidence>
<keyword evidence="3" id="KW-0812">Transmembrane</keyword>
<comment type="caution">
    <text evidence="4">The sequence shown here is derived from an EMBL/GenBank/DDBJ whole genome shotgun (WGS) entry which is preliminary data.</text>
</comment>
<keyword evidence="3" id="KW-1133">Transmembrane helix</keyword>
<dbReference type="Gene3D" id="3.40.50.2000">
    <property type="entry name" value="Glycogen Phosphorylase B"/>
    <property type="match status" value="2"/>
</dbReference>
<dbReference type="OrthoDB" id="5835829at2759"/>
<evidence type="ECO:0008006" key="6">
    <source>
        <dbReference type="Google" id="ProtNLM"/>
    </source>
</evidence>
<feature type="transmembrane region" description="Helical" evidence="3">
    <location>
        <begin position="518"/>
        <end position="540"/>
    </location>
</feature>
<dbReference type="AlphaFoldDB" id="A0A8H7RB82"/>
<dbReference type="Proteomes" id="UP000603453">
    <property type="component" value="Unassembled WGS sequence"/>
</dbReference>
<dbReference type="PANTHER" id="PTHR48043:SF145">
    <property type="entry name" value="FI06409P-RELATED"/>
    <property type="match status" value="1"/>
</dbReference>
<dbReference type="CDD" id="cd03784">
    <property type="entry name" value="GT1_Gtf-like"/>
    <property type="match status" value="1"/>
</dbReference>
<keyword evidence="5" id="KW-1185">Reference proteome</keyword>
<sequence>MRYEYLISRSGDVVFALTVGIASGAQYFDLDTQEFSFNQSKSIFIATSIGGSSHTKWVLEIGRILANRGHNITYVTRDDQLALADAFPQIQAVSTGPPVYENILDKVKSKNFYEIAKVVRKFLNNAYQDDMRFYQDLFTTVTPDFFICDAFNDPCIDTATKLNVPFAITCTGILHQDIPVPYINSLGTTAHATSESMTMWERFHHKYVDLIKILYHLYPEMKELDDYRTLFDVEAVGLNRYKKWENALKLINSYFGFQPSQILSPLTHMVGPVFSAKQKELTEEEAQFLNSHQKVAYVAFGQVAVPNKREIEILASALLDQVERHQLDGVIWVGLKRHISLNDDDSSWSIKTSKRTMTFTTAMLIDYLSKHVFMPNWASQFAVLAHDATALFVSHGGAESANEATFNGVPILINPYYGDQRLVGRALTIAGVARVYDRSTSTFESVKKEMDTLLLDANGQVARNVSRMKVLAKMGSKRKGYAADLVEEHMFASDKGISHHRYEVSRNISKIKSTDIDLHFTVLSFAILSGVTFYFMIYFFKTQIK</sequence>
<accession>A0A8H7RB82</accession>
<protein>
    <recommendedName>
        <fullName evidence="6">Glucuronosyltransferase</fullName>
    </recommendedName>
</protein>
<proteinExistence type="predicted"/>
<keyword evidence="3" id="KW-0472">Membrane</keyword>
<dbReference type="PANTHER" id="PTHR48043">
    <property type="entry name" value="EG:EG0003.4 PROTEIN-RELATED"/>
    <property type="match status" value="1"/>
</dbReference>
<keyword evidence="1" id="KW-0328">Glycosyltransferase</keyword>
<dbReference type="SUPFAM" id="SSF53756">
    <property type="entry name" value="UDP-Glycosyltransferase/glycogen phosphorylase"/>
    <property type="match status" value="1"/>
</dbReference>
<reference evidence="4" key="1">
    <citation type="submission" date="2020-12" db="EMBL/GenBank/DDBJ databases">
        <title>Metabolic potential, ecology and presence of endohyphal bacteria is reflected in genomic diversity of Mucoromycotina.</title>
        <authorList>
            <person name="Muszewska A."/>
            <person name="Okrasinska A."/>
            <person name="Steczkiewicz K."/>
            <person name="Drgas O."/>
            <person name="Orlowska M."/>
            <person name="Perlinska-Lenart U."/>
            <person name="Aleksandrzak-Piekarczyk T."/>
            <person name="Szatraj K."/>
            <person name="Zielenkiewicz U."/>
            <person name="Pilsyk S."/>
            <person name="Malc E."/>
            <person name="Mieczkowski P."/>
            <person name="Kruszewska J.S."/>
            <person name="Biernat P."/>
            <person name="Pawlowska J."/>
        </authorList>
    </citation>
    <scope>NUCLEOTIDE SEQUENCE</scope>
    <source>
        <strain evidence="4">WA0000017839</strain>
    </source>
</reference>
<dbReference type="EMBL" id="JAEPRD010000021">
    <property type="protein sequence ID" value="KAG2208109.1"/>
    <property type="molecule type" value="Genomic_DNA"/>
</dbReference>
<keyword evidence="2" id="KW-0808">Transferase</keyword>
<evidence type="ECO:0000256" key="3">
    <source>
        <dbReference type="SAM" id="Phobius"/>
    </source>
</evidence>
<evidence type="ECO:0000313" key="4">
    <source>
        <dbReference type="EMBL" id="KAG2208109.1"/>
    </source>
</evidence>
<evidence type="ECO:0000313" key="5">
    <source>
        <dbReference type="Proteomes" id="UP000603453"/>
    </source>
</evidence>
<dbReference type="Pfam" id="PF00201">
    <property type="entry name" value="UDPGT"/>
    <property type="match status" value="1"/>
</dbReference>
<dbReference type="GO" id="GO:0008194">
    <property type="term" value="F:UDP-glycosyltransferase activity"/>
    <property type="evidence" value="ECO:0007669"/>
    <property type="project" value="InterPro"/>
</dbReference>
<gene>
    <name evidence="4" type="ORF">INT47_010471</name>
</gene>